<protein>
    <submittedName>
        <fullName evidence="1">Uncharacterized protein</fullName>
    </submittedName>
</protein>
<keyword evidence="2" id="KW-1185">Reference proteome</keyword>
<proteinExistence type="predicted"/>
<accession>A0ABX7XRR7</accession>
<sequence length="90" mass="10416">MSCSNRFSSTATAHFLNAIITDDFQRCGNHPDTLQTWLMRKHPKLAVLPLHKKPLYEASHKAYSDLHPLDNAHAERTKKAEIFRRLPLCY</sequence>
<reference evidence="1 2" key="1">
    <citation type="submission" date="2021-03" db="EMBL/GenBank/DDBJ databases">
        <title>Human Oral Microbial Genomes.</title>
        <authorList>
            <person name="Johnston C.D."/>
            <person name="Chen T."/>
            <person name="Dewhirst F.E."/>
        </authorList>
    </citation>
    <scope>NUCLEOTIDE SEQUENCE [LARGE SCALE GENOMIC DNA]</scope>
    <source>
        <strain evidence="1 2">F0054</strain>
    </source>
</reference>
<dbReference type="RefSeq" id="WP_211808161.1">
    <property type="nucleotide sequence ID" value="NZ_CP072361.1"/>
</dbReference>
<evidence type="ECO:0000313" key="1">
    <source>
        <dbReference type="EMBL" id="QUB76231.1"/>
    </source>
</evidence>
<dbReference type="Proteomes" id="UP000682195">
    <property type="component" value="Chromosome 1"/>
</dbReference>
<name>A0ABX7XRR7_9BACT</name>
<dbReference type="EMBL" id="CP072361">
    <property type="protein sequence ID" value="QUB76231.1"/>
    <property type="molecule type" value="Genomic_DNA"/>
</dbReference>
<organism evidence="1 2">
    <name type="scientific">Prevotella melaninogenica</name>
    <dbReference type="NCBI Taxonomy" id="28132"/>
    <lineage>
        <taxon>Bacteria</taxon>
        <taxon>Pseudomonadati</taxon>
        <taxon>Bacteroidota</taxon>
        <taxon>Bacteroidia</taxon>
        <taxon>Bacteroidales</taxon>
        <taxon>Prevotellaceae</taxon>
        <taxon>Prevotella</taxon>
    </lineage>
</organism>
<evidence type="ECO:0000313" key="2">
    <source>
        <dbReference type="Proteomes" id="UP000682195"/>
    </source>
</evidence>
<gene>
    <name evidence="1" type="ORF">J5A58_04285</name>
</gene>